<accession>A0A0C2NUC9</accession>
<organism evidence="1 2">
    <name type="scientific">Vibrio renipiscarius</name>
    <dbReference type="NCBI Taxonomy" id="1461322"/>
    <lineage>
        <taxon>Bacteria</taxon>
        <taxon>Pseudomonadati</taxon>
        <taxon>Pseudomonadota</taxon>
        <taxon>Gammaproteobacteria</taxon>
        <taxon>Vibrionales</taxon>
        <taxon>Vibrionaceae</taxon>
        <taxon>Vibrio</taxon>
    </lineage>
</organism>
<evidence type="ECO:0000313" key="1">
    <source>
        <dbReference type="EMBL" id="KII76708.1"/>
    </source>
</evidence>
<reference evidence="1 2" key="1">
    <citation type="submission" date="2014-11" db="EMBL/GenBank/DDBJ databases">
        <title>Draft Genome Sequence of Vibrio piscirenalis strains CECT 8603T and CECT 8604, two marine Gammaproteobacterium isolated from cultured gilthead sea bream (Sparus aurata).</title>
        <authorList>
            <person name="Arahal D.R."/>
            <person name="Rodrigo-Torres L."/>
            <person name="Lucena T."/>
            <person name="Pujalte M.J."/>
        </authorList>
    </citation>
    <scope>NUCLEOTIDE SEQUENCE [LARGE SCALE GENOMIC DNA]</scope>
    <source>
        <strain evidence="1 2">DCR 1-4-2</strain>
    </source>
</reference>
<evidence type="ECO:0008006" key="3">
    <source>
        <dbReference type="Google" id="ProtNLM"/>
    </source>
</evidence>
<evidence type="ECO:0000313" key="2">
    <source>
        <dbReference type="Proteomes" id="UP000031672"/>
    </source>
</evidence>
<comment type="caution">
    <text evidence="1">The sequence shown here is derived from an EMBL/GenBank/DDBJ whole genome shotgun (WGS) entry which is preliminary data.</text>
</comment>
<dbReference type="EMBL" id="JTKH01000024">
    <property type="protein sequence ID" value="KII76708.1"/>
    <property type="molecule type" value="Genomic_DNA"/>
</dbReference>
<accession>A0A0C2K437</accession>
<keyword evidence="2" id="KW-1185">Reference proteome</keyword>
<protein>
    <recommendedName>
        <fullName evidence="3">Arylsulfatase</fullName>
    </recommendedName>
</protein>
<gene>
    <name evidence="1" type="ORF">OJ16_18270</name>
</gene>
<name>A0A0C2NUC9_9VIBR</name>
<sequence>MQIAFLHTLAANQSLFEPFIASSGLDKWASMHHHCAPQLLQHASTVGIDDELASMVEQQVLKLEAQGADWVVCSCSSIGALAEQANTRFAQVIRVDRPMAIEVSQGDSVTILAALSTTIEPTMNLLAEYDADIAQRATVEVIPEAWSYYLAGDNDAYLASIAQYIDQHCQNDRRIVLAQASMAPAIVQLNQATRDRTLTSPNLCLAYLIAELATNELGEKS</sequence>
<dbReference type="STRING" id="1461322.OJ16_18270"/>
<proteinExistence type="predicted"/>
<dbReference type="OrthoDB" id="978447at2"/>
<dbReference type="Proteomes" id="UP000031672">
    <property type="component" value="Unassembled WGS sequence"/>
</dbReference>
<dbReference type="RefSeq" id="WP_040992679.1">
    <property type="nucleotide sequence ID" value="NZ_JTKH01000024.1"/>
</dbReference>
<dbReference type="AlphaFoldDB" id="A0A0C2NUC9"/>